<dbReference type="KEGG" id="tga:TGAM_0376"/>
<protein>
    <submittedName>
        <fullName evidence="1">Uncharacterized protein</fullName>
    </submittedName>
</protein>
<evidence type="ECO:0000313" key="1">
    <source>
        <dbReference type="EMBL" id="ACS32878.1"/>
    </source>
</evidence>
<dbReference type="AlphaFoldDB" id="C5A3R6"/>
<dbReference type="EMBL" id="CP001398">
    <property type="protein sequence ID" value="ACS32878.1"/>
    <property type="molecule type" value="Genomic_DNA"/>
</dbReference>
<dbReference type="Proteomes" id="UP000001488">
    <property type="component" value="Chromosome"/>
</dbReference>
<evidence type="ECO:0000313" key="2">
    <source>
        <dbReference type="Proteomes" id="UP000001488"/>
    </source>
</evidence>
<sequence length="143" mass="15733">MLMRQSLRILLMLVLAEGLFALSLVPTASAEEEKQTRILIIDGSYPSSFLSGVSGYGESSVLDAMDVAKYSEEYLKENFDLFVVTAELSGWSIGWEDYPSLVGKLWNAVEAGKSIIIVTYEDYSSPANTVISNCNLDKSFPNT</sequence>
<dbReference type="PaxDb" id="593117-TGAM_0376"/>
<name>C5A3R6_THEGJ</name>
<keyword evidence="2" id="KW-1185">Reference proteome</keyword>
<gene>
    <name evidence="1" type="ordered locus">TGAM_0376</name>
</gene>
<dbReference type="HOGENOM" id="CLU_1801789_0_0_2"/>
<reference evidence="1 2" key="1">
    <citation type="journal article" date="2007" name="Genome Biol.">
        <title>Genome analysis and genome-wide proteomics of Thermococcus gammatolerans, the most radioresistant organism known amongst the Archaea.</title>
        <authorList>
            <person name="Zivanovic Y."/>
            <person name="Armengaud J."/>
            <person name="Lagorce A."/>
            <person name="Leplat C."/>
            <person name="Guerin P."/>
            <person name="Dutertre M."/>
            <person name="Anthouard V."/>
            <person name="Forterre P."/>
            <person name="Wincker P."/>
            <person name="Confalonieri F."/>
        </authorList>
    </citation>
    <scope>NUCLEOTIDE SEQUENCE [LARGE SCALE GENOMIC DNA]</scope>
    <source>
        <strain evidence="2">DSM 15229 / JCM 11827 / EJ3</strain>
    </source>
</reference>
<dbReference type="STRING" id="593117.TGAM_0376"/>
<accession>C5A3R6</accession>
<organism evidence="1 2">
    <name type="scientific">Thermococcus gammatolerans (strain DSM 15229 / JCM 11827 / EJ3)</name>
    <dbReference type="NCBI Taxonomy" id="593117"/>
    <lineage>
        <taxon>Archaea</taxon>
        <taxon>Methanobacteriati</taxon>
        <taxon>Methanobacteriota</taxon>
        <taxon>Thermococci</taxon>
        <taxon>Thermococcales</taxon>
        <taxon>Thermococcaceae</taxon>
        <taxon>Thermococcus</taxon>
    </lineage>
</organism>
<proteinExistence type="predicted"/>